<feature type="domain" description="Homeobox" evidence="8">
    <location>
        <begin position="46"/>
        <end position="106"/>
    </location>
</feature>
<evidence type="ECO:0000313" key="10">
    <source>
        <dbReference type="Proteomes" id="UP001497453"/>
    </source>
</evidence>
<dbReference type="CDD" id="cd00086">
    <property type="entry name" value="homeodomain"/>
    <property type="match status" value="1"/>
</dbReference>
<dbReference type="Pfam" id="PF00046">
    <property type="entry name" value="Homeodomain"/>
    <property type="match status" value="1"/>
</dbReference>
<sequence length="278" mass="31422">MRPQPRSTRSRYAAEESALHDISTVTTKRPRAEASFQVYQDDTPQPSRKKTRHRMTDHQLERLEALYQYATHPTRQEKEALGDEVGMDARTVTVWFQNRRQLAKKASDTETKARPVQPTHREANLIPRRPLASVPLATNNQTKTPAVHIETFEVSHDVARKAWNHVQPMTGSVHEFNNLSTSETRSLGGMKIQTPDWTCDRNEKRGLIDIDSQRASSFGGDTTDDEVDIVTTDDDLPVKTSIASARRDIRIPPELRARFSADVVLGASLLLSFQRSAI</sequence>
<evidence type="ECO:0000313" key="9">
    <source>
        <dbReference type="EMBL" id="CAL1695045.1"/>
    </source>
</evidence>
<dbReference type="InterPro" id="IPR051000">
    <property type="entry name" value="Homeobox_DNA-bind_prot"/>
</dbReference>
<proteinExistence type="predicted"/>
<name>A0ABP1CH77_9APHY</name>
<keyword evidence="10" id="KW-1185">Reference proteome</keyword>
<evidence type="ECO:0000256" key="3">
    <source>
        <dbReference type="ARBA" id="ARBA00023155"/>
    </source>
</evidence>
<gene>
    <name evidence="9" type="ORF">GFSPODELE1_LOCUS567</name>
</gene>
<evidence type="ECO:0000256" key="1">
    <source>
        <dbReference type="ARBA" id="ARBA00004123"/>
    </source>
</evidence>
<dbReference type="EMBL" id="OZ037944">
    <property type="protein sequence ID" value="CAL1695045.1"/>
    <property type="molecule type" value="Genomic_DNA"/>
</dbReference>
<feature type="compositionally biased region" description="Polar residues" evidence="7">
    <location>
        <begin position="37"/>
        <end position="46"/>
    </location>
</feature>
<dbReference type="PANTHER" id="PTHR24324:SF5">
    <property type="entry name" value="HEMATOPOIETICALLY-EXPRESSED HOMEOBOX PROTEIN HHEX"/>
    <property type="match status" value="1"/>
</dbReference>
<evidence type="ECO:0000256" key="7">
    <source>
        <dbReference type="SAM" id="MobiDB-lite"/>
    </source>
</evidence>
<evidence type="ECO:0000256" key="2">
    <source>
        <dbReference type="ARBA" id="ARBA00023125"/>
    </source>
</evidence>
<dbReference type="SMART" id="SM00389">
    <property type="entry name" value="HOX"/>
    <property type="match status" value="1"/>
</dbReference>
<feature type="region of interest" description="Disordered" evidence="7">
    <location>
        <begin position="1"/>
        <end position="54"/>
    </location>
</feature>
<dbReference type="Proteomes" id="UP001497453">
    <property type="component" value="Chromosome 1"/>
</dbReference>
<organism evidence="9 10">
    <name type="scientific">Somion occarium</name>
    <dbReference type="NCBI Taxonomy" id="3059160"/>
    <lineage>
        <taxon>Eukaryota</taxon>
        <taxon>Fungi</taxon>
        <taxon>Dikarya</taxon>
        <taxon>Basidiomycota</taxon>
        <taxon>Agaricomycotina</taxon>
        <taxon>Agaricomycetes</taxon>
        <taxon>Polyporales</taxon>
        <taxon>Cerrenaceae</taxon>
        <taxon>Somion</taxon>
    </lineage>
</organism>
<protein>
    <recommendedName>
        <fullName evidence="8">Homeobox domain-containing protein</fullName>
    </recommendedName>
</protein>
<feature type="DNA-binding region" description="Homeobox" evidence="5">
    <location>
        <begin position="48"/>
        <end position="107"/>
    </location>
</feature>
<reference evidence="10" key="1">
    <citation type="submission" date="2024-04" db="EMBL/GenBank/DDBJ databases">
        <authorList>
            <person name="Shaw F."/>
            <person name="Minotto A."/>
        </authorList>
    </citation>
    <scope>NUCLEOTIDE SEQUENCE [LARGE SCALE GENOMIC DNA]</scope>
</reference>
<dbReference type="InterPro" id="IPR009057">
    <property type="entry name" value="Homeodomain-like_sf"/>
</dbReference>
<keyword evidence="4 5" id="KW-0539">Nucleus</keyword>
<keyword evidence="2 5" id="KW-0238">DNA-binding</keyword>
<dbReference type="SUPFAM" id="SSF46689">
    <property type="entry name" value="Homeodomain-like"/>
    <property type="match status" value="1"/>
</dbReference>
<evidence type="ECO:0000259" key="8">
    <source>
        <dbReference type="PROSITE" id="PS50071"/>
    </source>
</evidence>
<accession>A0ABP1CH77</accession>
<dbReference type="Gene3D" id="1.10.10.60">
    <property type="entry name" value="Homeodomain-like"/>
    <property type="match status" value="1"/>
</dbReference>
<comment type="subcellular location">
    <subcellularLocation>
        <location evidence="1 5 6">Nucleus</location>
    </subcellularLocation>
</comment>
<evidence type="ECO:0000256" key="5">
    <source>
        <dbReference type="PROSITE-ProRule" id="PRU00108"/>
    </source>
</evidence>
<dbReference type="InterPro" id="IPR001356">
    <property type="entry name" value="HD"/>
</dbReference>
<evidence type="ECO:0000256" key="4">
    <source>
        <dbReference type="ARBA" id="ARBA00023242"/>
    </source>
</evidence>
<keyword evidence="3 5" id="KW-0371">Homeobox</keyword>
<dbReference type="PANTHER" id="PTHR24324">
    <property type="entry name" value="HOMEOBOX PROTEIN HHEX"/>
    <property type="match status" value="1"/>
</dbReference>
<dbReference type="PROSITE" id="PS50071">
    <property type="entry name" value="HOMEOBOX_2"/>
    <property type="match status" value="1"/>
</dbReference>
<evidence type="ECO:0000256" key="6">
    <source>
        <dbReference type="RuleBase" id="RU000682"/>
    </source>
</evidence>